<dbReference type="OMA" id="MEIMLVE"/>
<evidence type="ECO:0000313" key="1">
    <source>
        <dbReference type="EMBL" id="KAG1571253.1"/>
    </source>
</evidence>
<keyword evidence="2" id="KW-1185">Reference proteome</keyword>
<accession>A0A9P7CPY1</accession>
<organism evidence="1 2">
    <name type="scientific">Rhizopus delemar</name>
    <dbReference type="NCBI Taxonomy" id="936053"/>
    <lineage>
        <taxon>Eukaryota</taxon>
        <taxon>Fungi</taxon>
        <taxon>Fungi incertae sedis</taxon>
        <taxon>Mucoromycota</taxon>
        <taxon>Mucoromycotina</taxon>
        <taxon>Mucoromycetes</taxon>
        <taxon>Mucorales</taxon>
        <taxon>Mucorineae</taxon>
        <taxon>Rhizopodaceae</taxon>
        <taxon>Rhizopus</taxon>
    </lineage>
</organism>
<sequence length="168" mass="19458">MTVQLKNQEITDKRLKYNADDTILFNRIPTEILLSEVSSAFAENNKAKTSFDHYKAMFGLMMMLKTIAGRYKYASFNTFKGLKVHFIHTHNHAIRHWSMSTPSPGLYLMNKKQKVDIIKDFERKSEGAIPFMNFTIRTYSGNIYLKPSSLLMHLSQKVSACLIQPWQS</sequence>
<dbReference type="Proteomes" id="UP000740926">
    <property type="component" value="Unassembled WGS sequence"/>
</dbReference>
<comment type="caution">
    <text evidence="1">The sequence shown here is derived from an EMBL/GenBank/DDBJ whole genome shotgun (WGS) entry which is preliminary data.</text>
</comment>
<evidence type="ECO:0000313" key="2">
    <source>
        <dbReference type="Proteomes" id="UP000740926"/>
    </source>
</evidence>
<name>A0A9P7CPY1_9FUNG</name>
<gene>
    <name evidence="1" type="ORF">G6F50_004768</name>
</gene>
<protein>
    <submittedName>
        <fullName evidence="1">Uncharacterized protein</fullName>
    </submittedName>
</protein>
<proteinExistence type="predicted"/>
<dbReference type="EMBL" id="JAANIU010000592">
    <property type="protein sequence ID" value="KAG1571253.1"/>
    <property type="molecule type" value="Genomic_DNA"/>
</dbReference>
<reference evidence="1 2" key="1">
    <citation type="journal article" date="2020" name="Microb. Genom.">
        <title>Genetic diversity of clinical and environmental Mucorales isolates obtained from an investigation of mucormycosis cases among solid organ transplant recipients.</title>
        <authorList>
            <person name="Nguyen M.H."/>
            <person name="Kaul D."/>
            <person name="Muto C."/>
            <person name="Cheng S.J."/>
            <person name="Richter R.A."/>
            <person name="Bruno V.M."/>
            <person name="Liu G."/>
            <person name="Beyhan S."/>
            <person name="Sundermann A.J."/>
            <person name="Mounaud S."/>
            <person name="Pasculle A.W."/>
            <person name="Nierman W.C."/>
            <person name="Driscoll E."/>
            <person name="Cumbie R."/>
            <person name="Clancy C.J."/>
            <person name="Dupont C.L."/>
        </authorList>
    </citation>
    <scope>NUCLEOTIDE SEQUENCE [LARGE SCALE GENOMIC DNA]</scope>
    <source>
        <strain evidence="1 2">GL24</strain>
    </source>
</reference>
<dbReference type="AlphaFoldDB" id="A0A9P7CPY1"/>